<dbReference type="Pfam" id="PF02630">
    <property type="entry name" value="SCO1-SenC"/>
    <property type="match status" value="1"/>
</dbReference>
<comment type="caution">
    <text evidence="5">The sequence shown here is derived from an EMBL/GenBank/DDBJ whole genome shotgun (WGS) entry which is preliminary data.</text>
</comment>
<proteinExistence type="inferred from homology"/>
<keyword evidence="4" id="KW-1015">Disulfide bond</keyword>
<accession>W4HL27</accession>
<dbReference type="FunFam" id="3.40.30.10:FF:000013">
    <property type="entry name" value="Blast:Protein SCO1 homolog, mitochondrial"/>
    <property type="match status" value="1"/>
</dbReference>
<protein>
    <submittedName>
        <fullName evidence="5">Regulatory protein SenC</fullName>
    </submittedName>
</protein>
<keyword evidence="6" id="KW-1185">Reference proteome</keyword>
<dbReference type="SUPFAM" id="SSF52833">
    <property type="entry name" value="Thioredoxin-like"/>
    <property type="match status" value="1"/>
</dbReference>
<dbReference type="PATRIC" id="fig|1317118.6.peg.2028"/>
<feature type="disulfide bond" description="Redox-active" evidence="4">
    <location>
        <begin position="84"/>
        <end position="88"/>
    </location>
</feature>
<evidence type="ECO:0000256" key="3">
    <source>
        <dbReference type="PIRSR" id="PIRSR603782-1"/>
    </source>
</evidence>
<comment type="similarity">
    <text evidence="1">Belongs to the SCO1/2 family.</text>
</comment>
<keyword evidence="3" id="KW-0479">Metal-binding</keyword>
<name>W4HL27_9RHOB</name>
<dbReference type="GO" id="GO:0046872">
    <property type="term" value="F:metal ion binding"/>
    <property type="evidence" value="ECO:0007669"/>
    <property type="project" value="UniProtKB-KW"/>
</dbReference>
<reference evidence="5 6" key="1">
    <citation type="journal article" date="2014" name="Antonie Van Leeuwenhoek">
        <title>Roseivivax atlanticus sp. nov., isolated from surface seawater of the Atlantic Ocean.</title>
        <authorList>
            <person name="Li G."/>
            <person name="Lai Q."/>
            <person name="Liu X."/>
            <person name="Sun F."/>
            <person name="Shao Z."/>
        </authorList>
    </citation>
    <scope>NUCLEOTIDE SEQUENCE [LARGE SCALE GENOMIC DNA]</scope>
    <source>
        <strain evidence="5 6">22II-s10s</strain>
    </source>
</reference>
<evidence type="ECO:0000256" key="1">
    <source>
        <dbReference type="ARBA" id="ARBA00010996"/>
    </source>
</evidence>
<organism evidence="5 6">
    <name type="scientific">Roseivivax marinus</name>
    <dbReference type="NCBI Taxonomy" id="1379903"/>
    <lineage>
        <taxon>Bacteria</taxon>
        <taxon>Pseudomonadati</taxon>
        <taxon>Pseudomonadota</taxon>
        <taxon>Alphaproteobacteria</taxon>
        <taxon>Rhodobacterales</taxon>
        <taxon>Roseobacteraceae</taxon>
        <taxon>Roseivivax</taxon>
    </lineage>
</organism>
<evidence type="ECO:0000313" key="6">
    <source>
        <dbReference type="Proteomes" id="UP000019063"/>
    </source>
</evidence>
<dbReference type="InterPro" id="IPR003782">
    <property type="entry name" value="SCO1/SenC"/>
</dbReference>
<dbReference type="PANTHER" id="PTHR12151:SF25">
    <property type="entry name" value="LINALOOL DEHYDRATASE_ISOMERASE DOMAIN-CONTAINING PROTEIN"/>
    <property type="match status" value="1"/>
</dbReference>
<dbReference type="STRING" id="1379903.ATO8_09843"/>
<evidence type="ECO:0000256" key="4">
    <source>
        <dbReference type="PIRSR" id="PIRSR603782-2"/>
    </source>
</evidence>
<sequence>MRNGTTIAALAAGAALLGIIGGTVLYSQMRGDADVFADCRSANVAGGMGAIGGDFELVSETGETVTSDAVFETPSLVYFGYTFCPDVCPLDNQRNAQAADVMEEMGYDVQPVFITVDPARDTPEVMAEFTDAMHPDMLGLTGSEAQVKAAADAYRVYYRVPETDEEYYLVDHTTFTYLVLPEAGVVDFFKREDTPEGMAERAACFIDAAGA</sequence>
<dbReference type="Gene3D" id="3.40.30.10">
    <property type="entry name" value="Glutaredoxin"/>
    <property type="match status" value="1"/>
</dbReference>
<dbReference type="CDD" id="cd02968">
    <property type="entry name" value="SCO"/>
    <property type="match status" value="1"/>
</dbReference>
<dbReference type="RefSeq" id="WP_043844216.1">
    <property type="nucleotide sequence ID" value="NZ_AQQW01000005.1"/>
</dbReference>
<feature type="binding site" evidence="3">
    <location>
        <position position="84"/>
    </location>
    <ligand>
        <name>Cu cation</name>
        <dbReference type="ChEBI" id="CHEBI:23378"/>
    </ligand>
</feature>
<evidence type="ECO:0000313" key="5">
    <source>
        <dbReference type="EMBL" id="ETW12836.1"/>
    </source>
</evidence>
<dbReference type="EMBL" id="AQQW01000005">
    <property type="protein sequence ID" value="ETW12836.1"/>
    <property type="molecule type" value="Genomic_DNA"/>
</dbReference>
<feature type="binding site" evidence="3">
    <location>
        <position position="172"/>
    </location>
    <ligand>
        <name>Cu cation</name>
        <dbReference type="ChEBI" id="CHEBI:23378"/>
    </ligand>
</feature>
<dbReference type="PANTHER" id="PTHR12151">
    <property type="entry name" value="ELECTRON TRANSPORT PROTIN SCO1/SENC FAMILY MEMBER"/>
    <property type="match status" value="1"/>
</dbReference>
<dbReference type="eggNOG" id="COG1999">
    <property type="taxonomic scope" value="Bacteria"/>
</dbReference>
<dbReference type="AlphaFoldDB" id="W4HL27"/>
<dbReference type="Proteomes" id="UP000019063">
    <property type="component" value="Unassembled WGS sequence"/>
</dbReference>
<gene>
    <name evidence="5" type="ORF">ATO8_09843</name>
</gene>
<keyword evidence="2 3" id="KW-0186">Copper</keyword>
<feature type="binding site" evidence="3">
    <location>
        <position position="88"/>
    </location>
    <ligand>
        <name>Cu cation</name>
        <dbReference type="ChEBI" id="CHEBI:23378"/>
    </ligand>
</feature>
<dbReference type="OrthoDB" id="9790194at2"/>
<evidence type="ECO:0000256" key="2">
    <source>
        <dbReference type="ARBA" id="ARBA00023008"/>
    </source>
</evidence>
<dbReference type="InterPro" id="IPR036249">
    <property type="entry name" value="Thioredoxin-like_sf"/>
</dbReference>